<gene>
    <name evidence="1" type="ORF">FLM9_733</name>
</gene>
<name>A0A164Z4M9_9SYNE</name>
<keyword evidence="2" id="KW-1185">Reference proteome</keyword>
<proteinExistence type="predicted"/>
<dbReference type="AlphaFoldDB" id="A0A164Z4M9"/>
<dbReference type="EMBL" id="FITM01000084">
    <property type="protein sequence ID" value="SAY38781.1"/>
    <property type="molecule type" value="Genomic_DNA"/>
</dbReference>
<reference evidence="2" key="1">
    <citation type="submission" date="2016-02" db="EMBL/GenBank/DDBJ databases">
        <authorList>
            <person name="liu f."/>
        </authorList>
    </citation>
    <scope>NUCLEOTIDE SEQUENCE [LARGE SCALE GENOMIC DNA]</scope>
</reference>
<protein>
    <submittedName>
        <fullName evidence="1">Uncharacterized protein</fullName>
    </submittedName>
</protein>
<accession>A0A164Z4M9</accession>
<dbReference type="Proteomes" id="UP000182631">
    <property type="component" value="Unassembled WGS sequence"/>
</dbReference>
<evidence type="ECO:0000313" key="1">
    <source>
        <dbReference type="EMBL" id="SAY38781.1"/>
    </source>
</evidence>
<sequence>MKSCREEVLHKPGDFRQYGLVVSRTFGTGTSQRLAWAGLWNGHQMLPALYLLQNQERDRSPAMNRLISFRHWPRWLFWSSTDQFSLP</sequence>
<organism evidence="1 2">
    <name type="scientific">Candidatus Synechococcus spongiarum</name>
    <dbReference type="NCBI Taxonomy" id="431041"/>
    <lineage>
        <taxon>Bacteria</taxon>
        <taxon>Bacillati</taxon>
        <taxon>Cyanobacteriota</taxon>
        <taxon>Cyanophyceae</taxon>
        <taxon>Synechococcales</taxon>
        <taxon>Synechococcaceae</taxon>
        <taxon>Synechococcus</taxon>
    </lineage>
</organism>
<evidence type="ECO:0000313" key="2">
    <source>
        <dbReference type="Proteomes" id="UP000182631"/>
    </source>
</evidence>